<dbReference type="EMBL" id="BONK01000012">
    <property type="protein sequence ID" value="GIG22555.1"/>
    <property type="molecule type" value="Genomic_DNA"/>
</dbReference>
<evidence type="ECO:0000256" key="1">
    <source>
        <dbReference type="SAM" id="MobiDB-lite"/>
    </source>
</evidence>
<evidence type="ECO:0000313" key="3">
    <source>
        <dbReference type="EMBL" id="GIG22555.1"/>
    </source>
</evidence>
<dbReference type="AlphaFoldDB" id="A0A919P4I2"/>
<protein>
    <submittedName>
        <fullName evidence="3">Uncharacterized protein</fullName>
    </submittedName>
</protein>
<reference evidence="3" key="1">
    <citation type="submission" date="2021-01" db="EMBL/GenBank/DDBJ databases">
        <title>Whole genome shotgun sequence of Cellulomonas chitinilytica NBRC 110799.</title>
        <authorList>
            <person name="Komaki H."/>
            <person name="Tamura T."/>
        </authorList>
    </citation>
    <scope>NUCLEOTIDE SEQUENCE</scope>
    <source>
        <strain evidence="3">NBRC 110799</strain>
    </source>
</reference>
<feature type="region of interest" description="Disordered" evidence="1">
    <location>
        <begin position="1"/>
        <end position="28"/>
    </location>
</feature>
<keyword evidence="2" id="KW-0472">Membrane</keyword>
<organism evidence="3 4">
    <name type="scientific">Cellulomonas chitinilytica</name>
    <dbReference type="NCBI Taxonomy" id="398759"/>
    <lineage>
        <taxon>Bacteria</taxon>
        <taxon>Bacillati</taxon>
        <taxon>Actinomycetota</taxon>
        <taxon>Actinomycetes</taxon>
        <taxon>Micrococcales</taxon>
        <taxon>Cellulomonadaceae</taxon>
        <taxon>Cellulomonas</taxon>
    </lineage>
</organism>
<accession>A0A919P4I2</accession>
<keyword evidence="2" id="KW-0812">Transmembrane</keyword>
<comment type="caution">
    <text evidence="3">The sequence shown here is derived from an EMBL/GenBank/DDBJ whole genome shotgun (WGS) entry which is preliminary data.</text>
</comment>
<evidence type="ECO:0000256" key="2">
    <source>
        <dbReference type="SAM" id="Phobius"/>
    </source>
</evidence>
<gene>
    <name evidence="3" type="ORF">Cch01nite_32790</name>
</gene>
<evidence type="ECO:0000313" key="4">
    <source>
        <dbReference type="Proteomes" id="UP000632740"/>
    </source>
</evidence>
<feature type="transmembrane region" description="Helical" evidence="2">
    <location>
        <begin position="199"/>
        <end position="219"/>
    </location>
</feature>
<feature type="compositionally biased region" description="Basic and acidic residues" evidence="1">
    <location>
        <begin position="10"/>
        <end position="25"/>
    </location>
</feature>
<name>A0A919P4I2_9CELL</name>
<feature type="transmembrane region" description="Helical" evidence="2">
    <location>
        <begin position="167"/>
        <end position="187"/>
    </location>
</feature>
<dbReference type="Proteomes" id="UP000632740">
    <property type="component" value="Unassembled WGS sequence"/>
</dbReference>
<sequence length="245" mass="26654">MRHHGAVILEPHHGRYDSPRTRRAYDGSSVEIGPDRVRWVPPTHRPDEHPAFDLPVGDRPGEAHAVVRVHAAFPTRYDDGLVTTYVVTDTGGTPLGSFPSGEGSTGSALPQHPPGWYPAPVVRDAAERAGLAWDDQDLVGRTGELAATFPGSVPHLRLWQVMAWVQGIAYLAMSLVCLVVALLWVALGEGSDRVVLPLAFGFFAVATAGLALMFFPPWVRSARRRQLARAERPAGRPGAEEPTRR</sequence>
<keyword evidence="4" id="KW-1185">Reference proteome</keyword>
<proteinExistence type="predicted"/>
<keyword evidence="2" id="KW-1133">Transmembrane helix</keyword>